<evidence type="ECO:0000256" key="1">
    <source>
        <dbReference type="SAM" id="MobiDB-lite"/>
    </source>
</evidence>
<organism evidence="3 4">
    <name type="scientific">Isachenkonia alkalipeptolytica</name>
    <dbReference type="NCBI Taxonomy" id="2565777"/>
    <lineage>
        <taxon>Bacteria</taxon>
        <taxon>Bacillati</taxon>
        <taxon>Bacillota</taxon>
        <taxon>Clostridia</taxon>
        <taxon>Eubacteriales</taxon>
        <taxon>Clostridiaceae</taxon>
        <taxon>Isachenkonia</taxon>
    </lineage>
</organism>
<feature type="signal peptide" evidence="2">
    <location>
        <begin position="1"/>
        <end position="24"/>
    </location>
</feature>
<keyword evidence="2" id="KW-0732">Signal</keyword>
<reference evidence="3 4" key="1">
    <citation type="submission" date="2019-04" db="EMBL/GenBank/DDBJ databases">
        <title>Isachenkonia alkalipeptolytica gen. nov. sp. nov. a new anaerobic, alkiliphilic organothrophic bacterium capable to reduce synthesized ferrihydrite isolated from a soda lake.</title>
        <authorList>
            <person name="Toshchakov S.V."/>
            <person name="Zavarzina D.G."/>
            <person name="Zhilina T.N."/>
            <person name="Kostrikina N.A."/>
            <person name="Kublanov I.V."/>
        </authorList>
    </citation>
    <scope>NUCLEOTIDE SEQUENCE [LARGE SCALE GENOMIC DNA]</scope>
    <source>
        <strain evidence="3 4">Z-1701</strain>
    </source>
</reference>
<gene>
    <name evidence="3" type="ORF">ISALK_11390</name>
</gene>
<keyword evidence="4" id="KW-1185">Reference proteome</keyword>
<accession>A0AA43XLM3</accession>
<evidence type="ECO:0000313" key="3">
    <source>
        <dbReference type="EMBL" id="NBG89093.1"/>
    </source>
</evidence>
<feature type="region of interest" description="Disordered" evidence="1">
    <location>
        <begin position="146"/>
        <end position="168"/>
    </location>
</feature>
<dbReference type="Proteomes" id="UP000449710">
    <property type="component" value="Unassembled WGS sequence"/>
</dbReference>
<dbReference type="EMBL" id="SUMG01000016">
    <property type="protein sequence ID" value="NBG89093.1"/>
    <property type="molecule type" value="Genomic_DNA"/>
</dbReference>
<dbReference type="RefSeq" id="WP_160722409.1">
    <property type="nucleotide sequence ID" value="NZ_SUMG01000016.1"/>
</dbReference>
<comment type="caution">
    <text evidence="3">The sequence shown here is derived from an EMBL/GenBank/DDBJ whole genome shotgun (WGS) entry which is preliminary data.</text>
</comment>
<proteinExistence type="predicted"/>
<feature type="chain" id="PRO_5041201382" evidence="2">
    <location>
        <begin position="25"/>
        <end position="168"/>
    </location>
</feature>
<name>A0AA43XLM3_9CLOT</name>
<feature type="compositionally biased region" description="Basic residues" evidence="1">
    <location>
        <begin position="157"/>
        <end position="168"/>
    </location>
</feature>
<protein>
    <submittedName>
        <fullName evidence="3">Uncharacterized protein</fullName>
    </submittedName>
</protein>
<evidence type="ECO:0000256" key="2">
    <source>
        <dbReference type="SAM" id="SignalP"/>
    </source>
</evidence>
<dbReference type="AlphaFoldDB" id="A0AA43XLM3"/>
<evidence type="ECO:0000313" key="4">
    <source>
        <dbReference type="Proteomes" id="UP000449710"/>
    </source>
</evidence>
<sequence>MKNKKMLIALVTAAVLLMSGFVFADTFTEGDGGFFPGGPGYGEEGSGFGGFFGGMRGHHRRDTVRDESDREDYGKGGFFFGGPEHCYFLDEDREDIDWEDIDREDYREQWLEQRTTAVDEALEAGEISEEEALEYKEILEERSLEFEEEGSFQRGGGRGRGRSRGHMW</sequence>